<proteinExistence type="predicted"/>
<organism evidence="2">
    <name type="scientific">Neobacillus citreus</name>
    <dbReference type="NCBI Taxonomy" id="2833578"/>
    <lineage>
        <taxon>Bacteria</taxon>
        <taxon>Bacillati</taxon>
        <taxon>Bacillota</taxon>
        <taxon>Bacilli</taxon>
        <taxon>Bacillales</taxon>
        <taxon>Bacillaceae</taxon>
        <taxon>Neobacillus</taxon>
    </lineage>
</organism>
<evidence type="ECO:0000313" key="3">
    <source>
        <dbReference type="EMBL" id="MCH6264308.1"/>
    </source>
</evidence>
<dbReference type="AlphaFoldDB" id="A0A942YBD0"/>
<dbReference type="Pfam" id="PF01564">
    <property type="entry name" value="Spermine_synth"/>
    <property type="match status" value="1"/>
</dbReference>
<evidence type="ECO:0000313" key="4">
    <source>
        <dbReference type="Proteomes" id="UP000677265"/>
    </source>
</evidence>
<protein>
    <submittedName>
        <fullName evidence="2">Fused MFS/spermidine synthase</fullName>
    </submittedName>
</protein>
<reference evidence="2" key="1">
    <citation type="submission" date="2021-05" db="EMBL/GenBank/DDBJ databases">
        <title>Novel Bacillus species.</title>
        <authorList>
            <person name="Liu G."/>
        </authorList>
    </citation>
    <scope>NUCLEOTIDE SEQUENCE</scope>
    <source>
        <strain evidence="2 4">FJAT-50051</strain>
    </source>
</reference>
<accession>A0A942YBD0</accession>
<evidence type="ECO:0000313" key="2">
    <source>
        <dbReference type="EMBL" id="MBS4185557.1"/>
    </source>
</evidence>
<name>A0A942YBD0_9BACI</name>
<comment type="caution">
    <text evidence="2">The sequence shown here is derived from an EMBL/GenBank/DDBJ whole genome shotgun (WGS) entry which is preliminary data.</text>
</comment>
<gene>
    <name evidence="3" type="ORF">KHB02_002035</name>
    <name evidence="2" type="ORF">KHB02_29670</name>
</gene>
<dbReference type="RefSeq" id="WP_213145409.1">
    <property type="nucleotide sequence ID" value="NZ_JAGYPE020000002.1"/>
</dbReference>
<dbReference type="NCBIfam" id="NF037959">
    <property type="entry name" value="MFS_SpdSyn"/>
    <property type="match status" value="1"/>
</dbReference>
<dbReference type="PANTHER" id="PTHR43317:SF1">
    <property type="entry name" value="THERMOSPERMINE SYNTHASE ACAULIS5"/>
    <property type="match status" value="1"/>
</dbReference>
<keyword evidence="4" id="KW-1185">Reference proteome</keyword>
<dbReference type="PANTHER" id="PTHR43317">
    <property type="entry name" value="THERMOSPERMINE SYNTHASE ACAULIS5"/>
    <property type="match status" value="1"/>
</dbReference>
<dbReference type="EMBL" id="JAGYPE010000006">
    <property type="protein sequence ID" value="MBS4185557.1"/>
    <property type="molecule type" value="Genomic_DNA"/>
</dbReference>
<keyword evidence="1" id="KW-0620">Polyamine biosynthesis</keyword>
<dbReference type="Proteomes" id="UP000677265">
    <property type="component" value="Unassembled WGS sequence"/>
</dbReference>
<dbReference type="SUPFAM" id="SSF53335">
    <property type="entry name" value="S-adenosyl-L-methionine-dependent methyltransferases"/>
    <property type="match status" value="1"/>
</dbReference>
<dbReference type="InterPro" id="IPR029063">
    <property type="entry name" value="SAM-dependent_MTases_sf"/>
</dbReference>
<dbReference type="GO" id="GO:0006596">
    <property type="term" value="P:polyamine biosynthetic process"/>
    <property type="evidence" value="ECO:0007669"/>
    <property type="project" value="UniProtKB-KW"/>
</dbReference>
<evidence type="ECO:0000256" key="1">
    <source>
        <dbReference type="ARBA" id="ARBA00023115"/>
    </source>
</evidence>
<dbReference type="EMBL" id="JAGYPE020000002">
    <property type="protein sequence ID" value="MCH6264308.1"/>
    <property type="molecule type" value="Genomic_DNA"/>
</dbReference>
<sequence length="255" mass="28998">MNFFNGNDDLELFLPFYGSTIVYKTSSSYQNIYVTERGEYEGMRGKFRMLQSSSNASQGIMNLEQQNNLVVSYIRITVDLINHYLPDFKKGFIIGHGIGTVSSFYSEKYMVTAEIDPVVVEVSKKYFGHSGHNVEIGDGQVLLKKQEAHSQDIIFLDAFNSDDVPTHLTTEEFFTLTDEKLSDTGILIMNYIGKLKHDKFLHTLYSTISKIYPCVKVFAPNPKKISKQNILFVASRNILEDYTPREAEPIQISGN</sequence>
<dbReference type="Gene3D" id="3.40.50.150">
    <property type="entry name" value="Vaccinia Virus protein VP39"/>
    <property type="match status" value="1"/>
</dbReference>